<dbReference type="NCBIfam" id="TIGR01560">
    <property type="entry name" value="put_DNA_pack"/>
    <property type="match status" value="1"/>
</dbReference>
<dbReference type="OrthoDB" id="8452228at2"/>
<dbReference type="EMBL" id="LYMM01000073">
    <property type="protein sequence ID" value="PNU02514.1"/>
    <property type="molecule type" value="Genomic_DNA"/>
</dbReference>
<evidence type="ECO:0000313" key="2">
    <source>
        <dbReference type="Proteomes" id="UP000236327"/>
    </source>
</evidence>
<proteinExistence type="predicted"/>
<dbReference type="NCBIfam" id="TIGR02215">
    <property type="entry name" value="phage_chp_gp8"/>
    <property type="match status" value="1"/>
</dbReference>
<dbReference type="RefSeq" id="WP_103098683.1">
    <property type="nucleotide sequence ID" value="NZ_LYMM01000073.1"/>
</dbReference>
<dbReference type="Gene3D" id="1.10.3230.30">
    <property type="entry name" value="Phage gp6-like head-tail connector protein"/>
    <property type="match status" value="1"/>
</dbReference>
<dbReference type="Pfam" id="PF05135">
    <property type="entry name" value="Phage_connect_1"/>
    <property type="match status" value="1"/>
</dbReference>
<dbReference type="CDD" id="cd08054">
    <property type="entry name" value="gp6"/>
    <property type="match status" value="1"/>
</dbReference>
<dbReference type="Proteomes" id="UP000236327">
    <property type="component" value="Unassembled WGS sequence"/>
</dbReference>
<dbReference type="InterPro" id="IPR011738">
    <property type="entry name" value="Phage_CHP"/>
</dbReference>
<dbReference type="InterPro" id="IPR006450">
    <property type="entry name" value="Phage_HK97_gp6-like"/>
</dbReference>
<organism evidence="1 2">
    <name type="scientific">Novosphingobium guangzhouense</name>
    <dbReference type="NCBI Taxonomy" id="1850347"/>
    <lineage>
        <taxon>Bacteria</taxon>
        <taxon>Pseudomonadati</taxon>
        <taxon>Pseudomonadota</taxon>
        <taxon>Alphaproteobacteria</taxon>
        <taxon>Sphingomonadales</taxon>
        <taxon>Sphingomonadaceae</taxon>
        <taxon>Novosphingobium</taxon>
    </lineage>
</organism>
<gene>
    <name evidence="1" type="ORF">A8V01_09040</name>
</gene>
<dbReference type="AlphaFoldDB" id="A0A2K2FUS3"/>
<comment type="caution">
    <text evidence="1">The sequence shown here is derived from an EMBL/GenBank/DDBJ whole genome shotgun (WGS) entry which is preliminary data.</text>
</comment>
<keyword evidence="2" id="KW-1185">Reference proteome</keyword>
<sequence>MIFELLHTPFPDGYGEALLPLAECKKHLRVTSSDEDELIEVLRDAAIEFIERYCAVRLGPMTGLRWQARGFPCAPSIPLMLSVSPVTAITSMTWRDGAGQEVTGVPGDYRVAASGDVLPAIAGRWPSGVGGSLAIEFSAGYPAGAAPKSLLMAAKMFLGHLWMHREAVVDSGSMGEVPFGVRHLCSPFRRVLI</sequence>
<accession>A0A2K2FUS3</accession>
<dbReference type="InterPro" id="IPR021146">
    <property type="entry name" value="Phage_gp6-like_head-tail"/>
</dbReference>
<name>A0A2K2FUS3_9SPHN</name>
<reference evidence="1 2" key="1">
    <citation type="submission" date="2016-05" db="EMBL/GenBank/DDBJ databases">
        <title>Complete genome sequence of Novosphingobium guangzhouense SA925(T).</title>
        <authorList>
            <person name="Sha S."/>
        </authorList>
    </citation>
    <scope>NUCLEOTIDE SEQUENCE [LARGE SCALE GENOMIC DNA]</scope>
    <source>
        <strain evidence="1 2">SA925</strain>
    </source>
</reference>
<evidence type="ECO:0000313" key="1">
    <source>
        <dbReference type="EMBL" id="PNU02514.1"/>
    </source>
</evidence>
<protein>
    <recommendedName>
        <fullName evidence="3">Phage gp6-like head-tail connector protein</fullName>
    </recommendedName>
</protein>
<evidence type="ECO:0008006" key="3">
    <source>
        <dbReference type="Google" id="ProtNLM"/>
    </source>
</evidence>